<dbReference type="Proteomes" id="UP000198287">
    <property type="component" value="Unassembled WGS sequence"/>
</dbReference>
<dbReference type="InterPro" id="IPR032071">
    <property type="entry name" value="DUF4806"/>
</dbReference>
<protein>
    <recommendedName>
        <fullName evidence="2">DUF4806 domain-containing protein</fullName>
    </recommendedName>
</protein>
<reference evidence="3 4" key="1">
    <citation type="submission" date="2015-12" db="EMBL/GenBank/DDBJ databases">
        <title>The genome of Folsomia candida.</title>
        <authorList>
            <person name="Faddeeva A."/>
            <person name="Derks M.F."/>
            <person name="Anvar Y."/>
            <person name="Smit S."/>
            <person name="Van Straalen N."/>
            <person name="Roelofs D."/>
        </authorList>
    </citation>
    <scope>NUCLEOTIDE SEQUENCE [LARGE SCALE GENOMIC DNA]</scope>
    <source>
        <strain evidence="3 4">VU population</strain>
        <tissue evidence="3">Whole body</tissue>
    </source>
</reference>
<evidence type="ECO:0000313" key="3">
    <source>
        <dbReference type="EMBL" id="OXA48290.1"/>
    </source>
</evidence>
<evidence type="ECO:0000313" key="4">
    <source>
        <dbReference type="Proteomes" id="UP000198287"/>
    </source>
</evidence>
<dbReference type="PANTHER" id="PTHR34153:SF2">
    <property type="entry name" value="SI:CH211-262H13.3-RELATED"/>
    <property type="match status" value="1"/>
</dbReference>
<evidence type="ECO:0000256" key="1">
    <source>
        <dbReference type="SAM" id="MobiDB-lite"/>
    </source>
</evidence>
<dbReference type="OrthoDB" id="7612567at2759"/>
<keyword evidence="4" id="KW-1185">Reference proteome</keyword>
<name>A0A226DT91_FOLCA</name>
<proteinExistence type="predicted"/>
<feature type="non-terminal residue" evidence="3">
    <location>
        <position position="1"/>
    </location>
</feature>
<evidence type="ECO:0000259" key="2">
    <source>
        <dbReference type="Pfam" id="PF16064"/>
    </source>
</evidence>
<feature type="compositionally biased region" description="Basic residues" evidence="1">
    <location>
        <begin position="99"/>
        <end position="111"/>
    </location>
</feature>
<dbReference type="Pfam" id="PF16064">
    <property type="entry name" value="DUF4806"/>
    <property type="match status" value="1"/>
</dbReference>
<dbReference type="EMBL" id="LNIX01000012">
    <property type="protein sequence ID" value="OXA48290.1"/>
    <property type="molecule type" value="Genomic_DNA"/>
</dbReference>
<gene>
    <name evidence="3" type="ORF">Fcan01_17253</name>
</gene>
<organism evidence="3 4">
    <name type="scientific">Folsomia candida</name>
    <name type="common">Springtail</name>
    <dbReference type="NCBI Taxonomy" id="158441"/>
    <lineage>
        <taxon>Eukaryota</taxon>
        <taxon>Metazoa</taxon>
        <taxon>Ecdysozoa</taxon>
        <taxon>Arthropoda</taxon>
        <taxon>Hexapoda</taxon>
        <taxon>Collembola</taxon>
        <taxon>Entomobryomorpha</taxon>
        <taxon>Isotomoidea</taxon>
        <taxon>Isotomidae</taxon>
        <taxon>Proisotominae</taxon>
        <taxon>Folsomia</taxon>
    </lineage>
</organism>
<comment type="caution">
    <text evidence="3">The sequence shown here is derived from an EMBL/GenBank/DDBJ whole genome shotgun (WGS) entry which is preliminary data.</text>
</comment>
<feature type="domain" description="DUF4806" evidence="2">
    <location>
        <begin position="281"/>
        <end position="360"/>
    </location>
</feature>
<feature type="region of interest" description="Disordered" evidence="1">
    <location>
        <begin position="80"/>
        <end position="126"/>
    </location>
</feature>
<dbReference type="AlphaFoldDB" id="A0A226DT91"/>
<sequence length="404" mass="45133">TTMFAVVHFTSSDDDSVQLVPSSWLDKTRTQCRWPSGTKANQIAASLIKSCSLPQDNWPYLPCSFKKSFSDYQAGRRTGKKIAEDSNLSSSEPDVGAGRLRKRSRITKKLSKHIEKESDDDLRSTSPVIESDDEAVAKLPKLGHNPNNVGQFSQGIIGTSSVDHIEELNNPMSTTYLYVDANSLNLDLNEENLDLESRNTDETDRNLNTIRTFINLPPSLPTNLQPESHQPVGKTFTDLWNRQIALEKLVVSSFSAINSGIGQLLLRTKPPSKSKEIQLPIQLPLQSIEDVQKLEEWITLESNAQDLVEVLGSFGGTTPQKMVTTMLLNLLSNSLAIKTNFIGANDKFGFKDFKLFASVIRALNENDVCRSSKKAEFIKWIQTWLQNARPKKNENVVQHEAGEN</sequence>
<accession>A0A226DT91</accession>
<dbReference type="PANTHER" id="PTHR34153">
    <property type="entry name" value="SI:CH211-262H13.3-RELATED-RELATED"/>
    <property type="match status" value="1"/>
</dbReference>